<dbReference type="EMBL" id="LCYA01000093">
    <property type="protein sequence ID" value="KWV86513.1"/>
    <property type="molecule type" value="Genomic_DNA"/>
</dbReference>
<evidence type="ECO:0000313" key="2">
    <source>
        <dbReference type="Proteomes" id="UP000061348"/>
    </source>
</evidence>
<evidence type="ECO:0000313" key="1">
    <source>
        <dbReference type="EMBL" id="KWV86513.1"/>
    </source>
</evidence>
<reference evidence="1 2" key="1">
    <citation type="submission" date="2015-05" db="EMBL/GenBank/DDBJ databases">
        <title>A genomic and transcriptomic approach to investigate the blue pigment phenotype in Pseudomonas fluorescens.</title>
        <authorList>
            <person name="Andreani N.A."/>
            <person name="Cardazzo B."/>
        </authorList>
    </citation>
    <scope>NUCLEOTIDE SEQUENCE [LARGE SCALE GENOMIC DNA]</scope>
    <source>
        <strain evidence="1 2">Ps_22</strain>
    </source>
</reference>
<name>A0A109LF77_PSEFL</name>
<proteinExistence type="predicted"/>
<gene>
    <name evidence="1" type="ORF">PFLmoz3_03946</name>
</gene>
<accession>A0A109LF77</accession>
<sequence length="87" mass="9584">MHPRHILAFGMGRLDQLHDLFQVQLGTVDHLERLMTFQYGGGHQRAGVDDHRATADQSLAFDGDQFRVAGAGADKVDGHGEVLFRNG</sequence>
<dbReference type="AlphaFoldDB" id="A0A109LF77"/>
<protein>
    <submittedName>
        <fullName evidence="1">Uncharacterized protein</fullName>
    </submittedName>
</protein>
<comment type="caution">
    <text evidence="1">The sequence shown here is derived from an EMBL/GenBank/DDBJ whole genome shotgun (WGS) entry which is preliminary data.</text>
</comment>
<dbReference type="Proteomes" id="UP000061348">
    <property type="component" value="Unassembled WGS sequence"/>
</dbReference>
<organism evidence="1 2">
    <name type="scientific">Pseudomonas fluorescens</name>
    <dbReference type="NCBI Taxonomy" id="294"/>
    <lineage>
        <taxon>Bacteria</taxon>
        <taxon>Pseudomonadati</taxon>
        <taxon>Pseudomonadota</taxon>
        <taxon>Gammaproteobacteria</taxon>
        <taxon>Pseudomonadales</taxon>
        <taxon>Pseudomonadaceae</taxon>
        <taxon>Pseudomonas</taxon>
    </lineage>
</organism>